<organism evidence="1 2">
    <name type="scientific">Paramecium octaurelia</name>
    <dbReference type="NCBI Taxonomy" id="43137"/>
    <lineage>
        <taxon>Eukaryota</taxon>
        <taxon>Sar</taxon>
        <taxon>Alveolata</taxon>
        <taxon>Ciliophora</taxon>
        <taxon>Intramacronucleata</taxon>
        <taxon>Oligohymenophorea</taxon>
        <taxon>Peniculida</taxon>
        <taxon>Parameciidae</taxon>
        <taxon>Paramecium</taxon>
    </lineage>
</organism>
<dbReference type="EMBL" id="CAJJDP010000157">
    <property type="protein sequence ID" value="CAD8211622.1"/>
    <property type="molecule type" value="Genomic_DNA"/>
</dbReference>
<proteinExistence type="predicted"/>
<evidence type="ECO:0000313" key="1">
    <source>
        <dbReference type="EMBL" id="CAD8211622.1"/>
    </source>
</evidence>
<dbReference type="AlphaFoldDB" id="A0A8S1YJ91"/>
<name>A0A8S1YJ91_PAROT</name>
<reference evidence="1" key="1">
    <citation type="submission" date="2021-01" db="EMBL/GenBank/DDBJ databases">
        <authorList>
            <consortium name="Genoscope - CEA"/>
            <person name="William W."/>
        </authorList>
    </citation>
    <scope>NUCLEOTIDE SEQUENCE</scope>
</reference>
<accession>A0A8S1YJ91</accession>
<evidence type="ECO:0000313" key="2">
    <source>
        <dbReference type="Proteomes" id="UP000683925"/>
    </source>
</evidence>
<protein>
    <submittedName>
        <fullName evidence="1">Uncharacterized protein</fullName>
    </submittedName>
</protein>
<dbReference type="Proteomes" id="UP000683925">
    <property type="component" value="Unassembled WGS sequence"/>
</dbReference>
<gene>
    <name evidence="1" type="ORF">POCTA_138.1.T1550007</name>
</gene>
<keyword evidence="2" id="KW-1185">Reference proteome</keyword>
<comment type="caution">
    <text evidence="1">The sequence shown here is derived from an EMBL/GenBank/DDBJ whole genome shotgun (WGS) entry which is preliminary data.</text>
</comment>
<sequence>MQAVIQSSKGSKFKLVVMNSSLHFCNEMSLTNYFQDQALDIVGIYCTRQQEYKKNLSLHNCSGFQRISSIKHMRGQSDSLQQHSVAKYSRRFNKTTSTVTLRSKDMISIHYKRLQIIHTMLQLYKNLNYL</sequence>